<reference evidence="2 3" key="1">
    <citation type="submission" date="2020-02" db="EMBL/GenBank/DDBJ databases">
        <title>Genomic and physiological characterization of two novel Nitrospinaceae genera.</title>
        <authorList>
            <person name="Mueller A.J."/>
            <person name="Jung M.-Y."/>
            <person name="Strachan C.R."/>
            <person name="Herbold C.W."/>
            <person name="Kirkegaard R.H."/>
            <person name="Daims H."/>
        </authorList>
    </citation>
    <scope>NUCLEOTIDE SEQUENCE [LARGE SCALE GENOMIC DNA]</scope>
    <source>
        <strain evidence="2">EB</strain>
    </source>
</reference>
<dbReference type="SUPFAM" id="SSF56529">
    <property type="entry name" value="FAH"/>
    <property type="match status" value="1"/>
</dbReference>
<evidence type="ECO:0000313" key="3">
    <source>
        <dbReference type="Proteomes" id="UP000594688"/>
    </source>
</evidence>
<gene>
    <name evidence="2" type="ORF">G3M70_06835</name>
</gene>
<dbReference type="EMBL" id="CP048685">
    <property type="protein sequence ID" value="QPJ61615.1"/>
    <property type="molecule type" value="Genomic_DNA"/>
</dbReference>
<dbReference type="PANTHER" id="PTHR43211">
    <property type="entry name" value="FUMARYLACETOACETATE HYDROLASE"/>
    <property type="match status" value="1"/>
</dbReference>
<dbReference type="Pfam" id="PF01557">
    <property type="entry name" value="FAA_hydrolase"/>
    <property type="match status" value="1"/>
</dbReference>
<dbReference type="Proteomes" id="UP000594688">
    <property type="component" value="Chromosome"/>
</dbReference>
<dbReference type="KEGG" id="nli:G3M70_06835"/>
<keyword evidence="2" id="KW-0378">Hydrolase</keyword>
<dbReference type="PANTHER" id="PTHR43211:SF1">
    <property type="entry name" value="BLL6422 PROTEIN"/>
    <property type="match status" value="1"/>
</dbReference>
<dbReference type="Gene3D" id="3.90.850.10">
    <property type="entry name" value="Fumarylacetoacetase-like, C-terminal domain"/>
    <property type="match status" value="1"/>
</dbReference>
<evidence type="ECO:0000313" key="2">
    <source>
        <dbReference type="EMBL" id="QPJ61615.1"/>
    </source>
</evidence>
<dbReference type="AlphaFoldDB" id="A0A7T0BVA3"/>
<feature type="domain" description="Fumarylacetoacetase-like C-terminal" evidence="1">
    <location>
        <begin position="73"/>
        <end position="282"/>
    </location>
</feature>
<evidence type="ECO:0000259" key="1">
    <source>
        <dbReference type="Pfam" id="PF01557"/>
    </source>
</evidence>
<protein>
    <submittedName>
        <fullName evidence="2">Fumarylacetoacetate hydrolase family protein</fullName>
    </submittedName>
</protein>
<organism evidence="2 3">
    <name type="scientific">Candidatus Nitronauta litoralis</name>
    <dbReference type="NCBI Taxonomy" id="2705533"/>
    <lineage>
        <taxon>Bacteria</taxon>
        <taxon>Pseudomonadati</taxon>
        <taxon>Nitrospinota/Tectimicrobiota group</taxon>
        <taxon>Nitrospinota</taxon>
        <taxon>Nitrospinia</taxon>
        <taxon>Nitrospinales</taxon>
        <taxon>Nitrospinaceae</taxon>
        <taxon>Candidatus Nitronauta</taxon>
    </lineage>
</organism>
<dbReference type="InterPro" id="IPR011234">
    <property type="entry name" value="Fumarylacetoacetase-like_C"/>
</dbReference>
<accession>A0A7T0BVA3</accession>
<sequence length="283" mass="31729">MRLLRYITESQEASHGLLLDNCVYPLPGMTTTEAMSSLSQNSDTWNWIVDQEPRALGELSLLPPVENPGAFLDFYTFEEHVKTCRQKRGLGMVPEWYEYPVWYNGSPRCFSGDQSQVEFPVMETKKDFELELAIVIKKHCHRIKEKEAAHFIGAYTIVNDFSARSLQEKIMPVGLGPAKAKDFNTGLGPWLVTPDEIPDSRNLKMRAWVNDELWSDGNSGSSQFSFEQMIAFASEHQTLYPGDVLASGTVGGGCGLELGRFLKSGDQVTLEIESIGKLTHWVA</sequence>
<proteinExistence type="predicted"/>
<name>A0A7T0BVA3_9BACT</name>
<dbReference type="GO" id="GO:0016787">
    <property type="term" value="F:hydrolase activity"/>
    <property type="evidence" value="ECO:0007669"/>
    <property type="project" value="UniProtKB-KW"/>
</dbReference>
<dbReference type="InterPro" id="IPR036663">
    <property type="entry name" value="Fumarylacetoacetase_C_sf"/>
</dbReference>